<evidence type="ECO:0000313" key="2">
    <source>
        <dbReference type="Proteomes" id="UP000564644"/>
    </source>
</evidence>
<proteinExistence type="predicted"/>
<reference evidence="1 2" key="1">
    <citation type="submission" date="2020-08" db="EMBL/GenBank/DDBJ databases">
        <title>Cohnella phylogeny.</title>
        <authorList>
            <person name="Dunlap C."/>
        </authorList>
    </citation>
    <scope>NUCLEOTIDE SEQUENCE [LARGE SCALE GENOMIC DNA]</scope>
    <source>
        <strain evidence="1 2">CBP 2801</strain>
    </source>
</reference>
<dbReference type="SUPFAM" id="SSF55961">
    <property type="entry name" value="Bet v1-like"/>
    <property type="match status" value="1"/>
</dbReference>
<dbReference type="RefSeq" id="WP_185130862.1">
    <property type="nucleotide sequence ID" value="NZ_JACJVO010000024.1"/>
</dbReference>
<dbReference type="Proteomes" id="UP000564644">
    <property type="component" value="Unassembled WGS sequence"/>
</dbReference>
<sequence length="133" mass="15041">MTELMKARTLTVSIACPPEAVYDYVADLRNFPVWVTSFCRSIREERGEWILETPEGPMKIRFAERNAYGVLDHIVTSTEGTEARVPMRVVPNGTGSEILITSFQLPGMSDEQFLRDAGMVEQDLQTLKRTLES</sequence>
<keyword evidence="2" id="KW-1185">Reference proteome</keyword>
<dbReference type="EMBL" id="JACJVO010000024">
    <property type="protein sequence ID" value="MBB6733218.1"/>
    <property type="molecule type" value="Genomic_DNA"/>
</dbReference>
<name>A0A7X0SSS8_9BACL</name>
<protein>
    <submittedName>
        <fullName evidence="1">SRPBCC family protein</fullName>
    </submittedName>
</protein>
<dbReference type="Gene3D" id="3.30.530.20">
    <property type="match status" value="1"/>
</dbReference>
<dbReference type="InterPro" id="IPR019587">
    <property type="entry name" value="Polyketide_cyclase/dehydratase"/>
</dbReference>
<gene>
    <name evidence="1" type="ORF">H7C18_20055</name>
</gene>
<organism evidence="1 2">
    <name type="scientific">Cohnella zeiphila</name>
    <dbReference type="NCBI Taxonomy" id="2761120"/>
    <lineage>
        <taxon>Bacteria</taxon>
        <taxon>Bacillati</taxon>
        <taxon>Bacillota</taxon>
        <taxon>Bacilli</taxon>
        <taxon>Bacillales</taxon>
        <taxon>Paenibacillaceae</taxon>
        <taxon>Cohnella</taxon>
    </lineage>
</organism>
<accession>A0A7X0SSS8</accession>
<dbReference type="Pfam" id="PF10604">
    <property type="entry name" value="Polyketide_cyc2"/>
    <property type="match status" value="1"/>
</dbReference>
<dbReference type="AlphaFoldDB" id="A0A7X0SSS8"/>
<dbReference type="InterPro" id="IPR023393">
    <property type="entry name" value="START-like_dom_sf"/>
</dbReference>
<comment type="caution">
    <text evidence="1">The sequence shown here is derived from an EMBL/GenBank/DDBJ whole genome shotgun (WGS) entry which is preliminary data.</text>
</comment>
<evidence type="ECO:0000313" key="1">
    <source>
        <dbReference type="EMBL" id="MBB6733218.1"/>
    </source>
</evidence>